<dbReference type="Proteomes" id="UP000016568">
    <property type="component" value="Unassembled WGS sequence"/>
</dbReference>
<proteinExistence type="predicted"/>
<protein>
    <submittedName>
        <fullName evidence="1">Uncharacterized protein</fullName>
    </submittedName>
</protein>
<reference evidence="1 2" key="1">
    <citation type="submission" date="2013-09" db="EMBL/GenBank/DDBJ databases">
        <title>Whole genome shotgun sequence of Novosphingobium tardaugens NBRC 16725.</title>
        <authorList>
            <person name="Isaki S."/>
            <person name="Hosoyama A."/>
            <person name="Tsuchikane K."/>
            <person name="Katsumata H."/>
            <person name="Ando Y."/>
            <person name="Yamazaki S."/>
            <person name="Fujita N."/>
        </authorList>
    </citation>
    <scope>NUCLEOTIDE SEQUENCE [LARGE SCALE GENOMIC DNA]</scope>
    <source>
        <strain evidence="1 2">NBRC 16725</strain>
    </source>
</reference>
<sequence length="52" mass="6129">MLAEKDRERPAIAQICIRKIVWIETISFKPHRSTCKQHNQRLDGILLEHAAY</sequence>
<comment type="caution">
    <text evidence="1">The sequence shown here is derived from an EMBL/GenBank/DDBJ whole genome shotgun (WGS) entry which is preliminary data.</text>
</comment>
<dbReference type="AlphaFoldDB" id="U2YQC9"/>
<accession>U2YQC9</accession>
<dbReference type="EMBL" id="BASZ01000025">
    <property type="protein sequence ID" value="GAD51170.1"/>
    <property type="molecule type" value="Genomic_DNA"/>
</dbReference>
<evidence type="ECO:0000313" key="2">
    <source>
        <dbReference type="Proteomes" id="UP000016568"/>
    </source>
</evidence>
<keyword evidence="2" id="KW-1185">Reference proteome</keyword>
<organism evidence="1 2">
    <name type="scientific">Caenibius tardaugens NBRC 16725</name>
    <dbReference type="NCBI Taxonomy" id="1219035"/>
    <lineage>
        <taxon>Bacteria</taxon>
        <taxon>Pseudomonadati</taxon>
        <taxon>Pseudomonadota</taxon>
        <taxon>Alphaproteobacteria</taxon>
        <taxon>Sphingomonadales</taxon>
        <taxon>Erythrobacteraceae</taxon>
        <taxon>Caenibius</taxon>
    </lineage>
</organism>
<gene>
    <name evidence="1" type="ORF">NT2_25_00060</name>
</gene>
<name>U2YQC9_9SPHN</name>
<evidence type="ECO:0000313" key="1">
    <source>
        <dbReference type="EMBL" id="GAD51170.1"/>
    </source>
</evidence>